<accession>A0A561WTF9</accession>
<evidence type="ECO:0000313" key="2">
    <source>
        <dbReference type="EMBL" id="TWG27150.1"/>
    </source>
</evidence>
<dbReference type="OrthoDB" id="4945579at2"/>
<gene>
    <name evidence="2" type="ORF">FHX75_11285</name>
</gene>
<name>A0A561WTF9_9ACTN</name>
<dbReference type="SUPFAM" id="SSF54427">
    <property type="entry name" value="NTF2-like"/>
    <property type="match status" value="1"/>
</dbReference>
<organism evidence="2 3">
    <name type="scientific">Micromonospora palomenae</name>
    <dbReference type="NCBI Taxonomy" id="1461247"/>
    <lineage>
        <taxon>Bacteria</taxon>
        <taxon>Bacillati</taxon>
        <taxon>Actinomycetota</taxon>
        <taxon>Actinomycetes</taxon>
        <taxon>Micromonosporales</taxon>
        <taxon>Micromonosporaceae</taxon>
        <taxon>Micromonospora</taxon>
    </lineage>
</organism>
<evidence type="ECO:0000313" key="3">
    <source>
        <dbReference type="Proteomes" id="UP000319927"/>
    </source>
</evidence>
<dbReference type="RefSeq" id="WP_154936281.1">
    <property type="nucleotide sequence ID" value="NZ_VIXA01000001.1"/>
</dbReference>
<dbReference type="InterPro" id="IPR037401">
    <property type="entry name" value="SnoaL-like"/>
</dbReference>
<keyword evidence="3" id="KW-1185">Reference proteome</keyword>
<feature type="domain" description="SnoaL-like" evidence="1">
    <location>
        <begin position="9"/>
        <end position="104"/>
    </location>
</feature>
<dbReference type="EMBL" id="VIXA01000001">
    <property type="protein sequence ID" value="TWG27150.1"/>
    <property type="molecule type" value="Genomic_DNA"/>
</dbReference>
<protein>
    <submittedName>
        <fullName evidence="2">Ketosteroid isomerase-like protein</fullName>
    </submittedName>
</protein>
<dbReference type="Pfam" id="PF12680">
    <property type="entry name" value="SnoaL_2"/>
    <property type="match status" value="1"/>
</dbReference>
<dbReference type="Proteomes" id="UP000319927">
    <property type="component" value="Unassembled WGS sequence"/>
</dbReference>
<dbReference type="GO" id="GO:0016853">
    <property type="term" value="F:isomerase activity"/>
    <property type="evidence" value="ECO:0007669"/>
    <property type="project" value="UniProtKB-KW"/>
</dbReference>
<comment type="caution">
    <text evidence="2">The sequence shown here is derived from an EMBL/GenBank/DDBJ whole genome shotgun (WGS) entry which is preliminary data.</text>
</comment>
<keyword evidence="2" id="KW-0413">Isomerase</keyword>
<evidence type="ECO:0000259" key="1">
    <source>
        <dbReference type="Pfam" id="PF12680"/>
    </source>
</evidence>
<proteinExistence type="predicted"/>
<sequence length="115" mass="13068">MPLSNVDTVRAAFDAYLAQDRDAANQLYADDLVFTSPQDDHIDRTAYFERCFPTAGRLNSQEILEVVDGDGDGVFILYEYELKTGDRHRNTEYITVRDGQIVEIQVFFGGQVRPT</sequence>
<dbReference type="InterPro" id="IPR032710">
    <property type="entry name" value="NTF2-like_dom_sf"/>
</dbReference>
<dbReference type="Gene3D" id="3.10.450.50">
    <property type="match status" value="1"/>
</dbReference>
<reference evidence="2 3" key="1">
    <citation type="submission" date="2019-06" db="EMBL/GenBank/DDBJ databases">
        <title>Sequencing the genomes of 1000 actinobacteria strains.</title>
        <authorList>
            <person name="Klenk H.-P."/>
        </authorList>
    </citation>
    <scope>NUCLEOTIDE SEQUENCE [LARGE SCALE GENOMIC DNA]</scope>
    <source>
        <strain evidence="2 3">DSM 102131</strain>
    </source>
</reference>
<dbReference type="AlphaFoldDB" id="A0A561WTF9"/>